<dbReference type="EMBL" id="FQ312005">
    <property type="protein sequence ID" value="CBW27614.1"/>
    <property type="molecule type" value="Genomic_DNA"/>
</dbReference>
<evidence type="ECO:0000313" key="10">
    <source>
        <dbReference type="EMBL" id="CBW27614.1"/>
    </source>
</evidence>
<dbReference type="InterPro" id="IPR051906">
    <property type="entry name" value="TolC-like"/>
</dbReference>
<keyword evidence="3" id="KW-0813">Transport</keyword>
<comment type="subcellular location">
    <subcellularLocation>
        <location evidence="1">Cell outer membrane</location>
    </subcellularLocation>
</comment>
<keyword evidence="5" id="KW-0812">Transmembrane</keyword>
<keyword evidence="4" id="KW-1134">Transmembrane beta strand</keyword>
<protein>
    <submittedName>
        <fullName evidence="10">Outer membrane efflux protein</fullName>
    </submittedName>
</protein>
<evidence type="ECO:0000256" key="1">
    <source>
        <dbReference type="ARBA" id="ARBA00004442"/>
    </source>
</evidence>
<dbReference type="RefSeq" id="WP_014245388.1">
    <property type="nucleotide sequence ID" value="NC_016620.1"/>
</dbReference>
<dbReference type="OrthoDB" id="9814032at2"/>
<gene>
    <name evidence="10" type="ordered locus">BMS_2839</name>
</gene>
<dbReference type="GO" id="GO:1990281">
    <property type="term" value="C:efflux pump complex"/>
    <property type="evidence" value="ECO:0007669"/>
    <property type="project" value="TreeGrafter"/>
</dbReference>
<keyword evidence="7" id="KW-0998">Cell outer membrane</keyword>
<dbReference type="GO" id="GO:0009279">
    <property type="term" value="C:cell outer membrane"/>
    <property type="evidence" value="ECO:0007669"/>
    <property type="project" value="UniProtKB-SubCell"/>
</dbReference>
<feature type="signal peptide" evidence="9">
    <location>
        <begin position="1"/>
        <end position="23"/>
    </location>
</feature>
<dbReference type="AlphaFoldDB" id="E1WY59"/>
<comment type="similarity">
    <text evidence="2">Belongs to the outer membrane factor (OMF) (TC 1.B.17) family.</text>
</comment>
<organism evidence="10 11">
    <name type="scientific">Halobacteriovorax marinus (strain ATCC BAA-682 / DSM 15412 / SJ)</name>
    <name type="common">Bacteriovorax marinus</name>
    <dbReference type="NCBI Taxonomy" id="862908"/>
    <lineage>
        <taxon>Bacteria</taxon>
        <taxon>Pseudomonadati</taxon>
        <taxon>Bdellovibrionota</taxon>
        <taxon>Bacteriovoracia</taxon>
        <taxon>Bacteriovoracales</taxon>
        <taxon>Halobacteriovoraceae</taxon>
        <taxon>Halobacteriovorax</taxon>
    </lineage>
</organism>
<keyword evidence="9" id="KW-0732">Signal</keyword>
<feature type="chain" id="PRO_5003154172" evidence="9">
    <location>
        <begin position="24"/>
        <end position="431"/>
    </location>
</feature>
<evidence type="ECO:0000256" key="2">
    <source>
        <dbReference type="ARBA" id="ARBA00007613"/>
    </source>
</evidence>
<keyword evidence="6" id="KW-0472">Membrane</keyword>
<dbReference type="GO" id="GO:0015288">
    <property type="term" value="F:porin activity"/>
    <property type="evidence" value="ECO:0007669"/>
    <property type="project" value="TreeGrafter"/>
</dbReference>
<accession>E1WY59</accession>
<dbReference type="Pfam" id="PF02321">
    <property type="entry name" value="OEP"/>
    <property type="match status" value="1"/>
</dbReference>
<dbReference type="Gene3D" id="1.20.1600.10">
    <property type="entry name" value="Outer membrane efflux proteins (OEP)"/>
    <property type="match status" value="1"/>
</dbReference>
<dbReference type="KEGG" id="bmx:BMS_2839"/>
<evidence type="ECO:0000256" key="5">
    <source>
        <dbReference type="ARBA" id="ARBA00022692"/>
    </source>
</evidence>
<evidence type="ECO:0000313" key="11">
    <source>
        <dbReference type="Proteomes" id="UP000008963"/>
    </source>
</evidence>
<dbReference type="Proteomes" id="UP000008963">
    <property type="component" value="Chromosome"/>
</dbReference>
<name>E1WY59_HALMS</name>
<dbReference type="STRING" id="862908.BMS_2839"/>
<sequence>MMRNKFKSLICITSFALSPLSFAQVVNLNEAKVIEMALKRNEAMGISQAEIEIANSKIDAATSSLLPTLSIQAQVQKSSGRGNAAPNAYDWNERATIGVSQPIYTFGKISSAIDIAKVSQKISKSQALATKADIVNTARKLYYRVLFSSDILRVSKESFENANQNKKTLEKRVAYGRISRNDNLKMQADVASRKPLLIDSEKNLNIAKFDLMNFINIPESSELNLEVNSLRKVSLSEDDGLSTVENNIDIKILTENLKLSELAVDNERSNRMPTLSAFANFTPSNYKDGFLGDKIKDQKDLTFGVMFTFEWPFGGSLNDAVQIKKTQSRIAKLQLDMETRNQRVKLLKLYRQKESLERKLESELRAIELALSSYKVSLGAFATGGVSQLQLNDSELLLTNNKINYAGTKLELLNTMVDIQRIKTESSKRGE</sequence>
<evidence type="ECO:0000256" key="4">
    <source>
        <dbReference type="ARBA" id="ARBA00022452"/>
    </source>
</evidence>
<dbReference type="PATRIC" id="fig|862908.3.peg.2715"/>
<reference evidence="11" key="1">
    <citation type="journal article" date="2013" name="ISME J.">
        <title>A small predatory core genome in the divergent marine Bacteriovorax marinus SJ and the terrestrial Bdellovibrio bacteriovorus.</title>
        <authorList>
            <person name="Crossman L.C."/>
            <person name="Chen H."/>
            <person name="Cerdeno-Tarraga A.M."/>
            <person name="Brooks K."/>
            <person name="Quail M.A."/>
            <person name="Pineiro S.A."/>
            <person name="Hobley L."/>
            <person name="Sockett R.E."/>
            <person name="Bentley S.D."/>
            <person name="Parkhill J."/>
            <person name="Williams H.N."/>
            <person name="Stine O.C."/>
        </authorList>
    </citation>
    <scope>NUCLEOTIDE SEQUENCE [LARGE SCALE GENOMIC DNA]</scope>
    <source>
        <strain evidence="11">ATCC BAA-682 / DSM 15412 / SJ</strain>
    </source>
</reference>
<proteinExistence type="inferred from homology"/>
<dbReference type="HOGENOM" id="CLU_635801_0_0_7"/>
<dbReference type="SUPFAM" id="SSF56954">
    <property type="entry name" value="Outer membrane efflux proteins (OEP)"/>
    <property type="match status" value="1"/>
</dbReference>
<dbReference type="eggNOG" id="COG1538">
    <property type="taxonomic scope" value="Bacteria"/>
</dbReference>
<dbReference type="InterPro" id="IPR003423">
    <property type="entry name" value="OMP_efflux"/>
</dbReference>
<evidence type="ECO:0000256" key="6">
    <source>
        <dbReference type="ARBA" id="ARBA00023136"/>
    </source>
</evidence>
<dbReference type="PANTHER" id="PTHR30026">
    <property type="entry name" value="OUTER MEMBRANE PROTEIN TOLC"/>
    <property type="match status" value="1"/>
</dbReference>
<dbReference type="GO" id="GO:0015562">
    <property type="term" value="F:efflux transmembrane transporter activity"/>
    <property type="evidence" value="ECO:0007669"/>
    <property type="project" value="InterPro"/>
</dbReference>
<dbReference type="PANTHER" id="PTHR30026:SF20">
    <property type="entry name" value="OUTER MEMBRANE PROTEIN TOLC"/>
    <property type="match status" value="1"/>
</dbReference>
<keyword evidence="8" id="KW-0175">Coiled coil</keyword>
<evidence type="ECO:0000256" key="7">
    <source>
        <dbReference type="ARBA" id="ARBA00023237"/>
    </source>
</evidence>
<keyword evidence="11" id="KW-1185">Reference proteome</keyword>
<evidence type="ECO:0000256" key="9">
    <source>
        <dbReference type="SAM" id="SignalP"/>
    </source>
</evidence>
<feature type="coiled-coil region" evidence="8">
    <location>
        <begin position="323"/>
        <end position="373"/>
    </location>
</feature>
<evidence type="ECO:0000256" key="8">
    <source>
        <dbReference type="SAM" id="Coils"/>
    </source>
</evidence>
<evidence type="ECO:0000256" key="3">
    <source>
        <dbReference type="ARBA" id="ARBA00022448"/>
    </source>
</evidence>